<dbReference type="Proteomes" id="UP001597051">
    <property type="component" value="Unassembled WGS sequence"/>
</dbReference>
<evidence type="ECO:0000256" key="2">
    <source>
        <dbReference type="ARBA" id="ARBA00022676"/>
    </source>
</evidence>
<dbReference type="PANTHER" id="PTHR43179:SF12">
    <property type="entry name" value="GALACTOFURANOSYLTRANSFERASE GLFT2"/>
    <property type="match status" value="1"/>
</dbReference>
<evidence type="ECO:0000256" key="1">
    <source>
        <dbReference type="ARBA" id="ARBA00006739"/>
    </source>
</evidence>
<accession>A0ABW3J0B8</accession>
<dbReference type="InterPro" id="IPR001173">
    <property type="entry name" value="Glyco_trans_2-like"/>
</dbReference>
<dbReference type="PANTHER" id="PTHR43179">
    <property type="entry name" value="RHAMNOSYLTRANSFERASE WBBL"/>
    <property type="match status" value="1"/>
</dbReference>
<evidence type="ECO:0000313" key="6">
    <source>
        <dbReference type="Proteomes" id="UP001597051"/>
    </source>
</evidence>
<evidence type="ECO:0000313" key="5">
    <source>
        <dbReference type="EMBL" id="MFD0983636.1"/>
    </source>
</evidence>
<keyword evidence="2 5" id="KW-0328">Glycosyltransferase</keyword>
<evidence type="ECO:0000256" key="3">
    <source>
        <dbReference type="ARBA" id="ARBA00022679"/>
    </source>
</evidence>
<sequence>MIHIVIPVLNRWYFTASCLHSIYNQSYKNFLVIVVDHGSTDGTSEKIRSNFPQVVLLKGDNGMWWTAATNLGVLYAINNNADYVLTLNNDLIVYPNYLENLVSAIQKHPNSILGSISLDKNNPEKIVFAGTKWNPFIAKYRSTINLQYSWGKIMRDYFLIRSELLPGRGTLIPIEVFKKIGLFDEVYFPHYAADEDFSLRCQKEGYDLFVVANAAVLSEIDATGIKSEHQKKTPKYYKDLLLSQKSPVNLKLRWSWARKNSPIPFVYFFIDYMRIIGSEIKKSILL</sequence>
<keyword evidence="6" id="KW-1185">Reference proteome</keyword>
<dbReference type="Gene3D" id="3.90.550.10">
    <property type="entry name" value="Spore Coat Polysaccharide Biosynthesis Protein SpsA, Chain A"/>
    <property type="match status" value="1"/>
</dbReference>
<feature type="domain" description="Glycosyltransferase 2-like" evidence="4">
    <location>
        <begin position="4"/>
        <end position="164"/>
    </location>
</feature>
<name>A0ABW3J0B8_9FLAO</name>
<keyword evidence="3 5" id="KW-0808">Transferase</keyword>
<evidence type="ECO:0000259" key="4">
    <source>
        <dbReference type="Pfam" id="PF00535"/>
    </source>
</evidence>
<dbReference type="EC" id="2.4.-.-" evidence="5"/>
<comment type="caution">
    <text evidence="5">The sequence shown here is derived from an EMBL/GenBank/DDBJ whole genome shotgun (WGS) entry which is preliminary data.</text>
</comment>
<dbReference type="EMBL" id="JBHTIZ010000011">
    <property type="protein sequence ID" value="MFD0983636.1"/>
    <property type="molecule type" value="Genomic_DNA"/>
</dbReference>
<comment type="similarity">
    <text evidence="1">Belongs to the glycosyltransferase 2 family.</text>
</comment>
<protein>
    <submittedName>
        <fullName evidence="5">Glycosyltransferase</fullName>
        <ecNumber evidence="5">2.4.-.-</ecNumber>
    </submittedName>
</protein>
<dbReference type="Pfam" id="PF00535">
    <property type="entry name" value="Glycos_transf_2"/>
    <property type="match status" value="1"/>
</dbReference>
<dbReference type="SUPFAM" id="SSF53448">
    <property type="entry name" value="Nucleotide-diphospho-sugar transferases"/>
    <property type="match status" value="1"/>
</dbReference>
<proteinExistence type="inferred from homology"/>
<dbReference type="InterPro" id="IPR029044">
    <property type="entry name" value="Nucleotide-diphossugar_trans"/>
</dbReference>
<organism evidence="5 6">
    <name type="scientific">Flavobacterium myungsuense</name>
    <dbReference type="NCBI Taxonomy" id="651823"/>
    <lineage>
        <taxon>Bacteria</taxon>
        <taxon>Pseudomonadati</taxon>
        <taxon>Bacteroidota</taxon>
        <taxon>Flavobacteriia</taxon>
        <taxon>Flavobacteriales</taxon>
        <taxon>Flavobacteriaceae</taxon>
        <taxon>Flavobacterium</taxon>
    </lineage>
</organism>
<gene>
    <name evidence="5" type="ORF">ACFQ0S_04005</name>
</gene>
<dbReference type="GO" id="GO:0016757">
    <property type="term" value="F:glycosyltransferase activity"/>
    <property type="evidence" value="ECO:0007669"/>
    <property type="project" value="UniProtKB-KW"/>
</dbReference>
<reference evidence="6" key="1">
    <citation type="journal article" date="2019" name="Int. J. Syst. Evol. Microbiol.">
        <title>The Global Catalogue of Microorganisms (GCM) 10K type strain sequencing project: providing services to taxonomists for standard genome sequencing and annotation.</title>
        <authorList>
            <consortium name="The Broad Institute Genomics Platform"/>
            <consortium name="The Broad Institute Genome Sequencing Center for Infectious Disease"/>
            <person name="Wu L."/>
            <person name="Ma J."/>
        </authorList>
    </citation>
    <scope>NUCLEOTIDE SEQUENCE [LARGE SCALE GENOMIC DNA]</scope>
    <source>
        <strain evidence="6">CECT 7649</strain>
    </source>
</reference>
<dbReference type="RefSeq" id="WP_379754206.1">
    <property type="nucleotide sequence ID" value="NZ_JBHSYB010000012.1"/>
</dbReference>